<dbReference type="GO" id="GO:0005634">
    <property type="term" value="C:nucleus"/>
    <property type="evidence" value="ECO:0007669"/>
    <property type="project" value="TreeGrafter"/>
</dbReference>
<evidence type="ECO:0000256" key="4">
    <source>
        <dbReference type="ARBA" id="ARBA00022833"/>
    </source>
</evidence>
<dbReference type="AlphaFoldDB" id="A0AAN7V7X9"/>
<proteinExistence type="predicted"/>
<feature type="domain" description="C2H2-type" evidence="6">
    <location>
        <begin position="120"/>
        <end position="148"/>
    </location>
</feature>
<dbReference type="Gene3D" id="3.30.160.60">
    <property type="entry name" value="Classic Zinc Finger"/>
    <property type="match status" value="2"/>
</dbReference>
<evidence type="ECO:0000313" key="8">
    <source>
        <dbReference type="Proteomes" id="UP001329430"/>
    </source>
</evidence>
<dbReference type="InterPro" id="IPR013087">
    <property type="entry name" value="Znf_C2H2_type"/>
</dbReference>
<dbReference type="GO" id="GO:0045944">
    <property type="term" value="P:positive regulation of transcription by RNA polymerase II"/>
    <property type="evidence" value="ECO:0007669"/>
    <property type="project" value="TreeGrafter"/>
</dbReference>
<organism evidence="7 8">
    <name type="scientific">Pyrocoelia pectoralis</name>
    <dbReference type="NCBI Taxonomy" id="417401"/>
    <lineage>
        <taxon>Eukaryota</taxon>
        <taxon>Metazoa</taxon>
        <taxon>Ecdysozoa</taxon>
        <taxon>Arthropoda</taxon>
        <taxon>Hexapoda</taxon>
        <taxon>Insecta</taxon>
        <taxon>Pterygota</taxon>
        <taxon>Neoptera</taxon>
        <taxon>Endopterygota</taxon>
        <taxon>Coleoptera</taxon>
        <taxon>Polyphaga</taxon>
        <taxon>Elateriformia</taxon>
        <taxon>Elateroidea</taxon>
        <taxon>Lampyridae</taxon>
        <taxon>Lampyrinae</taxon>
        <taxon>Pyrocoelia</taxon>
    </lineage>
</organism>
<protein>
    <recommendedName>
        <fullName evidence="6">C2H2-type domain-containing protein</fullName>
    </recommendedName>
</protein>
<keyword evidence="2" id="KW-0677">Repeat</keyword>
<dbReference type="PANTHER" id="PTHR24403:SF109">
    <property type="entry name" value="ZINC FINGER PROTEIN 845-LIKE"/>
    <property type="match status" value="1"/>
</dbReference>
<keyword evidence="1" id="KW-0479">Metal-binding</keyword>
<evidence type="ECO:0000313" key="7">
    <source>
        <dbReference type="EMBL" id="KAK5640638.1"/>
    </source>
</evidence>
<dbReference type="Proteomes" id="UP001329430">
    <property type="component" value="Chromosome 8"/>
</dbReference>
<evidence type="ECO:0000259" key="6">
    <source>
        <dbReference type="PROSITE" id="PS50157"/>
    </source>
</evidence>
<accession>A0AAN7V7X9</accession>
<keyword evidence="3 5" id="KW-0863">Zinc-finger</keyword>
<evidence type="ECO:0000256" key="2">
    <source>
        <dbReference type="ARBA" id="ARBA00022737"/>
    </source>
</evidence>
<evidence type="ECO:0000256" key="1">
    <source>
        <dbReference type="ARBA" id="ARBA00022723"/>
    </source>
</evidence>
<dbReference type="EMBL" id="JAVRBK010000008">
    <property type="protein sequence ID" value="KAK5640638.1"/>
    <property type="molecule type" value="Genomic_DNA"/>
</dbReference>
<evidence type="ECO:0000256" key="5">
    <source>
        <dbReference type="PROSITE-ProRule" id="PRU00042"/>
    </source>
</evidence>
<dbReference type="PANTHER" id="PTHR24403">
    <property type="entry name" value="ZINC FINGER PROTEIN"/>
    <property type="match status" value="1"/>
</dbReference>
<dbReference type="SMART" id="SM00355">
    <property type="entry name" value="ZnF_C2H2"/>
    <property type="match status" value="5"/>
</dbReference>
<keyword evidence="8" id="KW-1185">Reference proteome</keyword>
<gene>
    <name evidence="7" type="ORF">RI129_011449</name>
</gene>
<dbReference type="GO" id="GO:0008270">
    <property type="term" value="F:zinc ion binding"/>
    <property type="evidence" value="ECO:0007669"/>
    <property type="project" value="UniProtKB-KW"/>
</dbReference>
<sequence>MSIEIGNRQDDSGNEESDVELEMVEPNVEEDLISFLSLHELVVNEGSAHDEFTTGIEEYLISHMNVCIGLKEFKETYSSVQRRDLSLHIRYCHKSRQFKLNKGSVCHLKKAKRDHGFKKFKCKHCPYLTGWKANIIRHLKVNHNSKRFETRSGNRVAGQEYNYEESILTSRIKGCLNRYSNNSITYNVNCKSKKFKCNHCYFSTSHNRLLALHVESQHSSLEYKCIKCNYTSMVKRYLMRHYNRCHNLNCEDCNVCCNSKQLKCAHCYFTTSYKTSLALHIESQHGSIEYKCVKCSYTTRVKNYLITHFNRCHDSKLLNCEASKKFKCTA</sequence>
<keyword evidence="4" id="KW-0862">Zinc</keyword>
<dbReference type="PROSITE" id="PS50157">
    <property type="entry name" value="ZINC_FINGER_C2H2_2"/>
    <property type="match status" value="1"/>
</dbReference>
<reference evidence="7 8" key="1">
    <citation type="journal article" date="2024" name="Insects">
        <title>An Improved Chromosome-Level Genome Assembly of the Firefly Pyrocoelia pectoralis.</title>
        <authorList>
            <person name="Fu X."/>
            <person name="Meyer-Rochow V.B."/>
            <person name="Ballantyne L."/>
            <person name="Zhu X."/>
        </authorList>
    </citation>
    <scope>NUCLEOTIDE SEQUENCE [LARGE SCALE GENOMIC DNA]</scope>
    <source>
        <strain evidence="7">XCY_ONT2</strain>
    </source>
</reference>
<name>A0AAN7V7X9_9COLE</name>
<evidence type="ECO:0000256" key="3">
    <source>
        <dbReference type="ARBA" id="ARBA00022771"/>
    </source>
</evidence>
<comment type="caution">
    <text evidence="7">The sequence shown here is derived from an EMBL/GenBank/DDBJ whole genome shotgun (WGS) entry which is preliminary data.</text>
</comment>
<dbReference type="InterPro" id="IPR050688">
    <property type="entry name" value="Zinc_finger/UBP_domain"/>
</dbReference>